<organism evidence="1 2">
    <name type="scientific">Nitrosopumilus adriaticus</name>
    <dbReference type="NCBI Taxonomy" id="1580092"/>
    <lineage>
        <taxon>Archaea</taxon>
        <taxon>Nitrososphaerota</taxon>
        <taxon>Nitrososphaeria</taxon>
        <taxon>Nitrosopumilales</taxon>
        <taxon>Nitrosopumilaceae</taxon>
        <taxon>Nitrosopumilus</taxon>
    </lineage>
</organism>
<evidence type="ECO:0000313" key="1">
    <source>
        <dbReference type="EMBL" id="AJW70223.1"/>
    </source>
</evidence>
<dbReference type="KEGG" id="nin:NADRNF5_0527"/>
<keyword evidence="2" id="KW-1185">Reference proteome</keyword>
<dbReference type="GeneID" id="24819770"/>
<dbReference type="RefSeq" id="WP_048115407.1">
    <property type="nucleotide sequence ID" value="NZ_CP011070.1"/>
</dbReference>
<dbReference type="EMBL" id="CP011070">
    <property type="protein sequence ID" value="AJW70223.1"/>
    <property type="molecule type" value="Genomic_DNA"/>
</dbReference>
<sequence length="67" mass="7473">MNIYDTKSVICHKCKFVIGEIDFDAEVTLPLCGNCANPMPEGDKILYTASYFKNNPPLKKSVMVQTS</sequence>
<protein>
    <submittedName>
        <fullName evidence="1">Uncharacterized protein</fullName>
    </submittedName>
</protein>
<reference evidence="2" key="1">
    <citation type="submission" date="2015-03" db="EMBL/GenBank/DDBJ databases">
        <title>Characterization of two novel Thaumarchaeota isolated from the Northern Adriatic Sea.</title>
        <authorList>
            <person name="Bayer B."/>
            <person name="Vojvoda J."/>
            <person name="Offre P."/>
            <person name="Srivastava A."/>
            <person name="Elisabeth N."/>
            <person name="Garcia J.A.L."/>
            <person name="Schleper C."/>
            <person name="Herndl G.J."/>
        </authorList>
    </citation>
    <scope>NUCLEOTIDE SEQUENCE [LARGE SCALE GENOMIC DNA]</scope>
    <source>
        <strain evidence="2">NF5</strain>
    </source>
</reference>
<dbReference type="AlphaFoldDB" id="A0A0D5C0X0"/>
<evidence type="ECO:0000313" key="2">
    <source>
        <dbReference type="Proteomes" id="UP000032408"/>
    </source>
</evidence>
<accession>A0A0D5C0X0</accession>
<proteinExistence type="predicted"/>
<name>A0A0D5C0X0_9ARCH</name>
<dbReference type="HOGENOM" id="CLU_207599_0_0_2"/>
<dbReference type="OrthoDB" id="6074at2157"/>
<reference evidence="1 2" key="2">
    <citation type="journal article" date="2016" name="ISME J.">
        <title>Physiological and genomic characterization of two novel marine thaumarchaeal strains indicates niche differentiation.</title>
        <authorList>
            <person name="Bayer B."/>
            <person name="Vojvoda J."/>
            <person name="Offre P."/>
            <person name="Alves R.J."/>
            <person name="Elisabeth N.H."/>
            <person name="Garcia J.A."/>
            <person name="Volland J.M."/>
            <person name="Srivastava A."/>
            <person name="Schleper C."/>
            <person name="Herndl G.J."/>
        </authorList>
    </citation>
    <scope>NUCLEOTIDE SEQUENCE [LARGE SCALE GENOMIC DNA]</scope>
    <source>
        <strain evidence="1 2">NF5</strain>
    </source>
</reference>
<gene>
    <name evidence="1" type="ORF">NADRNF5_0527</name>
</gene>
<dbReference type="Proteomes" id="UP000032408">
    <property type="component" value="Chromosome"/>
</dbReference>